<feature type="region of interest" description="Disordered" evidence="1">
    <location>
        <begin position="105"/>
        <end position="195"/>
    </location>
</feature>
<proteinExistence type="predicted"/>
<gene>
    <name evidence="2" type="ORF">PRZ48_004636</name>
</gene>
<name>A0ABR0ERG5_ZASCE</name>
<feature type="compositionally biased region" description="Acidic residues" evidence="1">
    <location>
        <begin position="146"/>
        <end position="160"/>
    </location>
</feature>
<sequence>MAQEPAKPQLQEKEQKDQKAAKQRQHLRARIRAIATSVIKGNFDKVEQPYRPPKVQDAEHSEWRTLSKNQDNLMKRIAAANDAMDGGLSKQALIVSLRGDFPDIAKKVPEPVKKPAPVAEAPPPPVAAPQQTNQQAAEKKRKQVELDDEDDQDDEEYDPDADGRAQREERAAKRQRSTGQDIPTAAAAATELKPMMDEEELEMQIQEIKMKADLAILQLRRKFAADKKKKEQMGARVKREVV</sequence>
<feature type="compositionally biased region" description="Basic and acidic residues" evidence="1">
    <location>
        <begin position="10"/>
        <end position="20"/>
    </location>
</feature>
<protein>
    <submittedName>
        <fullName evidence="2">Uncharacterized protein</fullName>
    </submittedName>
</protein>
<evidence type="ECO:0000256" key="1">
    <source>
        <dbReference type="SAM" id="MobiDB-lite"/>
    </source>
</evidence>
<accession>A0ABR0ERG5</accession>
<dbReference type="EMBL" id="JAXOVC010000003">
    <property type="protein sequence ID" value="KAK4503721.1"/>
    <property type="molecule type" value="Genomic_DNA"/>
</dbReference>
<evidence type="ECO:0000313" key="3">
    <source>
        <dbReference type="Proteomes" id="UP001305779"/>
    </source>
</evidence>
<organism evidence="2 3">
    <name type="scientific">Zasmidium cellare</name>
    <name type="common">Wine cellar mold</name>
    <name type="synonym">Racodium cellare</name>
    <dbReference type="NCBI Taxonomy" id="395010"/>
    <lineage>
        <taxon>Eukaryota</taxon>
        <taxon>Fungi</taxon>
        <taxon>Dikarya</taxon>
        <taxon>Ascomycota</taxon>
        <taxon>Pezizomycotina</taxon>
        <taxon>Dothideomycetes</taxon>
        <taxon>Dothideomycetidae</taxon>
        <taxon>Mycosphaerellales</taxon>
        <taxon>Mycosphaerellaceae</taxon>
        <taxon>Zasmidium</taxon>
    </lineage>
</organism>
<reference evidence="2 3" key="1">
    <citation type="journal article" date="2023" name="G3 (Bethesda)">
        <title>A chromosome-level genome assembly of Zasmidium syzygii isolated from banana leaves.</title>
        <authorList>
            <person name="van Westerhoven A.C."/>
            <person name="Mehrabi R."/>
            <person name="Talebi R."/>
            <person name="Steentjes M.B.F."/>
            <person name="Corcolon B."/>
            <person name="Chong P.A."/>
            <person name="Kema G.H.J."/>
            <person name="Seidl M.F."/>
        </authorList>
    </citation>
    <scope>NUCLEOTIDE SEQUENCE [LARGE SCALE GENOMIC DNA]</scope>
    <source>
        <strain evidence="2 3">P124</strain>
    </source>
</reference>
<dbReference type="Proteomes" id="UP001305779">
    <property type="component" value="Unassembled WGS sequence"/>
</dbReference>
<feature type="region of interest" description="Disordered" evidence="1">
    <location>
        <begin position="1"/>
        <end position="27"/>
    </location>
</feature>
<evidence type="ECO:0000313" key="2">
    <source>
        <dbReference type="EMBL" id="KAK4503721.1"/>
    </source>
</evidence>
<keyword evidence="3" id="KW-1185">Reference proteome</keyword>
<feature type="compositionally biased region" description="Basic and acidic residues" evidence="1">
    <location>
        <begin position="161"/>
        <end position="172"/>
    </location>
</feature>
<feature type="region of interest" description="Disordered" evidence="1">
    <location>
        <begin position="42"/>
        <end position="64"/>
    </location>
</feature>
<comment type="caution">
    <text evidence="2">The sequence shown here is derived from an EMBL/GenBank/DDBJ whole genome shotgun (WGS) entry which is preliminary data.</text>
</comment>